<gene>
    <name evidence="10" type="ORF">GPEL0_01r4891</name>
</gene>
<sequence>MSQTPKVEGLWLPFLILAGTCLLFSLVLPFFPVDETRYLSVAWEMKVHDSFIVPIQNALPYSHKPPLLFWLINLDWLLFGVNEGTLRFIPLIFSLFNVCLIYRIALQLWEDRKLALNAAVILGSTFAYLLWSSIIMFDVLLSFWVLIAVSALIRAGKEGRFGPFALAGVAIGGGILTKGPVVLVYILPVALFAFWWRPRGEVTPRWYAWTFLSLLIGIAVVLVWLIPAALTGGEVYRKAILWGQTVNRMANSFAHKRPLWWYFQWVPVLLAPWIFFAPFWRGCRRLTLDAGTKLVLTWIVGGFVVFSLLSGKQVHYLIPLIPACSLLMAKAVSCCEESGRRFQLPIAVFYLLVGAAIMTLTFLKQGRALHSFDLGELRIAAGGLLLLGAALSFPKPRDTSAALKLVAASTLPFVALVVVGCHTFSGRYDIHAVSAAVLKKQQEGYQVLHQGKYHGQYHFMGRLQQPLLELEGSDEIRRHAQTHEKVALVTYPREDQAVPPEEAFFRQPFRSKQVVLWNSRGILQNLEGAKAAASPAQGEQ</sequence>
<evidence type="ECO:0000259" key="9">
    <source>
        <dbReference type="Pfam" id="PF02366"/>
    </source>
</evidence>
<dbReference type="Proteomes" id="UP000194153">
    <property type="component" value="Unassembled WGS sequence"/>
</dbReference>
<feature type="transmembrane region" description="Helical" evidence="8">
    <location>
        <begin position="344"/>
        <end position="363"/>
    </location>
</feature>
<feature type="transmembrane region" description="Helical" evidence="8">
    <location>
        <begin position="259"/>
        <end position="280"/>
    </location>
</feature>
<reference evidence="11" key="2">
    <citation type="submission" date="2017-05" db="EMBL/GenBank/DDBJ databases">
        <title>Draft genome sequence of Geobacter pelophilus, a iron(III)-reducing bacteria.</title>
        <authorList>
            <person name="Aoyagi T."/>
            <person name="Koike H."/>
            <person name="Morita T."/>
            <person name="Sato Y."/>
            <person name="Habe H."/>
            <person name="Hori T."/>
        </authorList>
    </citation>
    <scope>NUCLEOTIDE SEQUENCE [LARGE SCALE GENOMIC DNA]</scope>
    <source>
        <strain evidence="11">Drf2</strain>
    </source>
</reference>
<evidence type="ECO:0000256" key="2">
    <source>
        <dbReference type="ARBA" id="ARBA00022475"/>
    </source>
</evidence>
<protein>
    <submittedName>
        <fullName evidence="10">Glycosyl transferase</fullName>
    </submittedName>
</protein>
<dbReference type="InterPro" id="IPR050297">
    <property type="entry name" value="LipidA_mod_glycosyltrf_83"/>
</dbReference>
<feature type="transmembrane region" description="Helical" evidence="8">
    <location>
        <begin position="86"/>
        <end position="105"/>
    </location>
</feature>
<comment type="subcellular location">
    <subcellularLocation>
        <location evidence="1">Cell membrane</location>
        <topology evidence="1">Multi-pass membrane protein</topology>
    </subcellularLocation>
</comment>
<feature type="transmembrane region" description="Helical" evidence="8">
    <location>
        <begin position="12"/>
        <end position="31"/>
    </location>
</feature>
<dbReference type="Pfam" id="PF02366">
    <property type="entry name" value="PMT"/>
    <property type="match status" value="1"/>
</dbReference>
<dbReference type="EMBL" id="BDQG01000001">
    <property type="protein sequence ID" value="GAW68512.1"/>
    <property type="molecule type" value="Genomic_DNA"/>
</dbReference>
<evidence type="ECO:0000256" key="5">
    <source>
        <dbReference type="ARBA" id="ARBA00022692"/>
    </source>
</evidence>
<evidence type="ECO:0000256" key="4">
    <source>
        <dbReference type="ARBA" id="ARBA00022679"/>
    </source>
</evidence>
<dbReference type="GO" id="GO:0016740">
    <property type="term" value="F:transferase activity"/>
    <property type="evidence" value="ECO:0007669"/>
    <property type="project" value="UniProtKB-KW"/>
</dbReference>
<reference evidence="10 11" key="1">
    <citation type="submission" date="2017-04" db="EMBL/GenBank/DDBJ databases">
        <authorList>
            <consortium name="Geobacter pelophilus Genome Sequencing"/>
            <person name="Aoyagi T."/>
            <person name="Koike H."/>
            <person name="Hori T."/>
        </authorList>
    </citation>
    <scope>NUCLEOTIDE SEQUENCE [LARGE SCALE GENOMIC DNA]</scope>
    <source>
        <strain evidence="10 11">Drf2</strain>
    </source>
</reference>
<evidence type="ECO:0000256" key="6">
    <source>
        <dbReference type="ARBA" id="ARBA00022989"/>
    </source>
</evidence>
<feature type="transmembrane region" description="Helical" evidence="8">
    <location>
        <begin position="292"/>
        <end position="310"/>
    </location>
</feature>
<keyword evidence="3" id="KW-0328">Glycosyltransferase</keyword>
<feature type="transmembrane region" description="Helical" evidence="8">
    <location>
        <begin position="206"/>
        <end position="226"/>
    </location>
</feature>
<evidence type="ECO:0000256" key="8">
    <source>
        <dbReference type="SAM" id="Phobius"/>
    </source>
</evidence>
<accession>A0ABQ0MN86</accession>
<keyword evidence="5 8" id="KW-0812">Transmembrane</keyword>
<keyword evidence="4 10" id="KW-0808">Transferase</keyword>
<feature type="transmembrane region" description="Helical" evidence="8">
    <location>
        <begin position="316"/>
        <end position="332"/>
    </location>
</feature>
<feature type="transmembrane region" description="Helical" evidence="8">
    <location>
        <begin position="126"/>
        <end position="153"/>
    </location>
</feature>
<evidence type="ECO:0000313" key="10">
    <source>
        <dbReference type="EMBL" id="GAW68512.1"/>
    </source>
</evidence>
<keyword evidence="2" id="KW-1003">Cell membrane</keyword>
<evidence type="ECO:0000256" key="3">
    <source>
        <dbReference type="ARBA" id="ARBA00022676"/>
    </source>
</evidence>
<organism evidence="10 11">
    <name type="scientific">Geoanaerobacter pelophilus</name>
    <dbReference type="NCBI Taxonomy" id="60036"/>
    <lineage>
        <taxon>Bacteria</taxon>
        <taxon>Pseudomonadati</taxon>
        <taxon>Thermodesulfobacteriota</taxon>
        <taxon>Desulfuromonadia</taxon>
        <taxon>Geobacterales</taxon>
        <taxon>Geobacteraceae</taxon>
        <taxon>Geoanaerobacter</taxon>
    </lineage>
</organism>
<name>A0ABQ0MN86_9BACT</name>
<evidence type="ECO:0000256" key="7">
    <source>
        <dbReference type="ARBA" id="ARBA00023136"/>
    </source>
</evidence>
<dbReference type="InterPro" id="IPR003342">
    <property type="entry name" value="ArnT-like_N"/>
</dbReference>
<dbReference type="RefSeq" id="WP_085814673.1">
    <property type="nucleotide sequence ID" value="NZ_BDQG01000001.1"/>
</dbReference>
<feature type="transmembrane region" description="Helical" evidence="8">
    <location>
        <begin position="165"/>
        <end position="194"/>
    </location>
</feature>
<proteinExistence type="predicted"/>
<keyword evidence="11" id="KW-1185">Reference proteome</keyword>
<keyword evidence="7 8" id="KW-0472">Membrane</keyword>
<keyword evidence="6 8" id="KW-1133">Transmembrane helix</keyword>
<feature type="transmembrane region" description="Helical" evidence="8">
    <location>
        <begin position="405"/>
        <end position="425"/>
    </location>
</feature>
<dbReference type="PANTHER" id="PTHR33908">
    <property type="entry name" value="MANNOSYLTRANSFERASE YKCB-RELATED"/>
    <property type="match status" value="1"/>
</dbReference>
<evidence type="ECO:0000256" key="1">
    <source>
        <dbReference type="ARBA" id="ARBA00004651"/>
    </source>
</evidence>
<dbReference type="PANTHER" id="PTHR33908:SF3">
    <property type="entry name" value="UNDECAPRENYL PHOSPHATE-ALPHA-4-AMINO-4-DEOXY-L-ARABINOSE ARABINOSYL TRANSFERASE"/>
    <property type="match status" value="1"/>
</dbReference>
<feature type="domain" description="ArnT-like N-terminal" evidence="9">
    <location>
        <begin position="35"/>
        <end position="221"/>
    </location>
</feature>
<comment type="caution">
    <text evidence="10">The sequence shown here is derived from an EMBL/GenBank/DDBJ whole genome shotgun (WGS) entry which is preliminary data.</text>
</comment>
<evidence type="ECO:0000313" key="11">
    <source>
        <dbReference type="Proteomes" id="UP000194153"/>
    </source>
</evidence>